<reference evidence="4 5" key="2">
    <citation type="submission" date="2018-11" db="EMBL/GenBank/DDBJ databases">
        <authorList>
            <consortium name="Pathogen Informatics"/>
        </authorList>
    </citation>
    <scope>NUCLEOTIDE SEQUENCE [LARGE SCALE GENOMIC DNA]</scope>
</reference>
<dbReference type="GO" id="GO:0030659">
    <property type="term" value="C:cytoplasmic vesicle membrane"/>
    <property type="evidence" value="ECO:0007669"/>
    <property type="project" value="TreeGrafter"/>
</dbReference>
<keyword evidence="2" id="KW-0812">Transmembrane</keyword>
<feature type="domain" description="SSD" evidence="3">
    <location>
        <begin position="1"/>
        <end position="42"/>
    </location>
</feature>
<organism evidence="6">
    <name type="scientific">Nippostrongylus brasiliensis</name>
    <name type="common">Rat hookworm</name>
    <dbReference type="NCBI Taxonomy" id="27835"/>
    <lineage>
        <taxon>Eukaryota</taxon>
        <taxon>Metazoa</taxon>
        <taxon>Ecdysozoa</taxon>
        <taxon>Nematoda</taxon>
        <taxon>Chromadorea</taxon>
        <taxon>Rhabditida</taxon>
        <taxon>Rhabditina</taxon>
        <taxon>Rhabditomorpha</taxon>
        <taxon>Strongyloidea</taxon>
        <taxon>Heligmosomidae</taxon>
        <taxon>Nippostrongylus</taxon>
    </lineage>
</organism>
<dbReference type="PANTHER" id="PTHR10796:SF104">
    <property type="entry name" value="SSD DOMAIN-CONTAINING PROTEIN"/>
    <property type="match status" value="1"/>
</dbReference>
<reference evidence="6" key="1">
    <citation type="submission" date="2017-02" db="UniProtKB">
        <authorList>
            <consortium name="WormBaseParasite"/>
        </authorList>
    </citation>
    <scope>IDENTIFICATION</scope>
</reference>
<accession>A0A0N4XRJ9</accession>
<dbReference type="GO" id="GO:0005886">
    <property type="term" value="C:plasma membrane"/>
    <property type="evidence" value="ECO:0007669"/>
    <property type="project" value="TreeGrafter"/>
</dbReference>
<dbReference type="PROSITE" id="PS50156">
    <property type="entry name" value="SSD"/>
    <property type="match status" value="1"/>
</dbReference>
<sequence length="99" mass="11235">MAFLIGMTSETPAVRSFSLYSAVAISICFFYQLIMFTAVLAASGYRESRGRQSVLCWRKANPKFTEPHKIEIFAFRPDVSSLNGSQRCKPSQYITIREL</sequence>
<dbReference type="Proteomes" id="UP000271162">
    <property type="component" value="Unassembled WGS sequence"/>
</dbReference>
<keyword evidence="2" id="KW-1133">Transmembrane helix</keyword>
<comment type="similarity">
    <text evidence="1">Belongs to the patched family.</text>
</comment>
<dbReference type="GO" id="GO:0006897">
    <property type="term" value="P:endocytosis"/>
    <property type="evidence" value="ECO:0007669"/>
    <property type="project" value="TreeGrafter"/>
</dbReference>
<dbReference type="GO" id="GO:0018996">
    <property type="term" value="P:molting cycle, collagen and cuticulin-based cuticle"/>
    <property type="evidence" value="ECO:0007669"/>
    <property type="project" value="TreeGrafter"/>
</dbReference>
<evidence type="ECO:0000313" key="6">
    <source>
        <dbReference type="WBParaSite" id="NBR_0000515101-mRNA-1"/>
    </source>
</evidence>
<name>A0A0N4XRJ9_NIPBR</name>
<dbReference type="AlphaFoldDB" id="A0A0N4XRJ9"/>
<dbReference type="Pfam" id="PF12349">
    <property type="entry name" value="Sterol-sensing"/>
    <property type="match status" value="1"/>
</dbReference>
<feature type="transmembrane region" description="Helical" evidence="2">
    <location>
        <begin position="20"/>
        <end position="42"/>
    </location>
</feature>
<dbReference type="InterPro" id="IPR053958">
    <property type="entry name" value="HMGCR/SNAP/NPC1-like_SSD"/>
</dbReference>
<dbReference type="PANTHER" id="PTHR10796">
    <property type="entry name" value="PATCHED-RELATED"/>
    <property type="match status" value="1"/>
</dbReference>
<keyword evidence="5" id="KW-1185">Reference proteome</keyword>
<gene>
    <name evidence="4" type="ORF">NBR_LOCUS5152</name>
</gene>
<evidence type="ECO:0000313" key="5">
    <source>
        <dbReference type="Proteomes" id="UP000271162"/>
    </source>
</evidence>
<dbReference type="InterPro" id="IPR051697">
    <property type="entry name" value="Patched_domain-protein"/>
</dbReference>
<dbReference type="WBParaSite" id="NBR_0000515101-mRNA-1">
    <property type="protein sequence ID" value="NBR_0000515101-mRNA-1"/>
    <property type="gene ID" value="NBR_0000515101"/>
</dbReference>
<evidence type="ECO:0000313" key="4">
    <source>
        <dbReference type="EMBL" id="VDL68741.1"/>
    </source>
</evidence>
<evidence type="ECO:0000256" key="2">
    <source>
        <dbReference type="SAM" id="Phobius"/>
    </source>
</evidence>
<protein>
    <submittedName>
        <fullName evidence="6">SSD domain-containing protein</fullName>
    </submittedName>
</protein>
<evidence type="ECO:0000256" key="1">
    <source>
        <dbReference type="ARBA" id="ARBA00005585"/>
    </source>
</evidence>
<proteinExistence type="inferred from homology"/>
<dbReference type="EMBL" id="UYSL01011583">
    <property type="protein sequence ID" value="VDL68741.1"/>
    <property type="molecule type" value="Genomic_DNA"/>
</dbReference>
<keyword evidence="2" id="KW-0472">Membrane</keyword>
<evidence type="ECO:0000259" key="3">
    <source>
        <dbReference type="PROSITE" id="PS50156"/>
    </source>
</evidence>
<dbReference type="InterPro" id="IPR000731">
    <property type="entry name" value="SSD"/>
</dbReference>